<feature type="region of interest" description="Disordered" evidence="1">
    <location>
        <begin position="1"/>
        <end position="27"/>
    </location>
</feature>
<feature type="region of interest" description="Disordered" evidence="1">
    <location>
        <begin position="38"/>
        <end position="57"/>
    </location>
</feature>
<keyword evidence="3" id="KW-1185">Reference proteome</keyword>
<feature type="compositionally biased region" description="Basic and acidic residues" evidence="1">
    <location>
        <begin position="363"/>
        <end position="373"/>
    </location>
</feature>
<accession>A0AAV9ZR19</accession>
<name>A0AAV9ZR19_9AGAR</name>
<feature type="region of interest" description="Disordered" evidence="1">
    <location>
        <begin position="363"/>
        <end position="446"/>
    </location>
</feature>
<organism evidence="2 3">
    <name type="scientific">Favolaschia claudopus</name>
    <dbReference type="NCBI Taxonomy" id="2862362"/>
    <lineage>
        <taxon>Eukaryota</taxon>
        <taxon>Fungi</taxon>
        <taxon>Dikarya</taxon>
        <taxon>Basidiomycota</taxon>
        <taxon>Agaricomycotina</taxon>
        <taxon>Agaricomycetes</taxon>
        <taxon>Agaricomycetidae</taxon>
        <taxon>Agaricales</taxon>
        <taxon>Marasmiineae</taxon>
        <taxon>Mycenaceae</taxon>
        <taxon>Favolaschia</taxon>
    </lineage>
</organism>
<dbReference type="AlphaFoldDB" id="A0AAV9ZR19"/>
<evidence type="ECO:0000313" key="2">
    <source>
        <dbReference type="EMBL" id="KAK6988862.1"/>
    </source>
</evidence>
<sequence length="665" mass="75354">MSSVNADASIAEGPTLSDQNTISEDGWLKESEWSAVIDRLNENGGDSPQHRESEVVRCDDPVQEEWLRRLDRLTPDPFKTIVRLQQEARERRDLREEREAHREEREARREERRARREERKANQKLLIARQTCRPSSLTYTRPLVPQPLGVQSPTSSPASHFSFCAACHSAHSLAWSEESSANLIDSCHRLTGRYSVPASFPSPPMPGFAWSTYLILVTRAKVQWWIWIARPKREIEQDMRMIQFLVRRAKIHARGLGEIQQLRRRIQLIRVRIQAKMNAPLDQNFQIDDISHVLTEESGERIHVSWKRRDAANVKRDPGHLDDISQFLSVYAPSSTEKRLIRTFKVGKDIELLKLPKNHENLSFMESRKRTKEEDNESPPAKRSRTEIGENLSLTKPLDHAGDNIDPLGQKRGRGINCPELEGDSRNGGEAEEPEVSVFVGPDAENNEEAPDVLELYLIRRRQQRLACMAAVAEMMETQKSRKSISPPATTFPTMMHDEPELDADEQALADATDKNCKIETLRAKEDGEDLREDLQEWLYRYIGRPPTRQSPPGCVPGAAVKERVAKRAATREEALALGIAPPINRKPAGYVAGAAVRRRVAERQTAREASAAEVRKMGAHRESHVDRRGDWFFRGGPTIPPKVEVVACEGAKPVSENAGMLTKA</sequence>
<dbReference type="Proteomes" id="UP001362999">
    <property type="component" value="Unassembled WGS sequence"/>
</dbReference>
<protein>
    <submittedName>
        <fullName evidence="2">Uncharacterized protein</fullName>
    </submittedName>
</protein>
<proteinExistence type="predicted"/>
<reference evidence="2 3" key="1">
    <citation type="journal article" date="2024" name="J Genomics">
        <title>Draft genome sequencing and assembly of Favolaschia claudopus CIRM-BRFM 2984 isolated from oak limbs.</title>
        <authorList>
            <person name="Navarro D."/>
            <person name="Drula E."/>
            <person name="Chaduli D."/>
            <person name="Cazenave R."/>
            <person name="Ahrendt S."/>
            <person name="Wang J."/>
            <person name="Lipzen A."/>
            <person name="Daum C."/>
            <person name="Barry K."/>
            <person name="Grigoriev I.V."/>
            <person name="Favel A."/>
            <person name="Rosso M.N."/>
            <person name="Martin F."/>
        </authorList>
    </citation>
    <scope>NUCLEOTIDE SEQUENCE [LARGE SCALE GENOMIC DNA]</scope>
    <source>
        <strain evidence="2 3">CIRM-BRFM 2984</strain>
    </source>
</reference>
<evidence type="ECO:0000256" key="1">
    <source>
        <dbReference type="SAM" id="MobiDB-lite"/>
    </source>
</evidence>
<gene>
    <name evidence="2" type="ORF">R3P38DRAFT_2804111</name>
</gene>
<evidence type="ECO:0000313" key="3">
    <source>
        <dbReference type="Proteomes" id="UP001362999"/>
    </source>
</evidence>
<comment type="caution">
    <text evidence="2">The sequence shown here is derived from an EMBL/GenBank/DDBJ whole genome shotgun (WGS) entry which is preliminary data.</text>
</comment>
<feature type="compositionally biased region" description="Basic and acidic residues" evidence="1">
    <location>
        <begin position="48"/>
        <end position="57"/>
    </location>
</feature>
<dbReference type="EMBL" id="JAWWNJ010000119">
    <property type="protein sequence ID" value="KAK6988862.1"/>
    <property type="molecule type" value="Genomic_DNA"/>
</dbReference>
<feature type="region of interest" description="Disordered" evidence="1">
    <location>
        <begin position="87"/>
        <end position="120"/>
    </location>
</feature>